<dbReference type="SMART" id="SM00320">
    <property type="entry name" value="WD40"/>
    <property type="match status" value="5"/>
</dbReference>
<dbReference type="InterPro" id="IPR042234">
    <property type="entry name" value="WDFY1/WDFY2"/>
</dbReference>
<evidence type="ECO:0000313" key="8">
    <source>
        <dbReference type="Proteomes" id="UP000708208"/>
    </source>
</evidence>
<evidence type="ECO:0000256" key="2">
    <source>
        <dbReference type="ARBA" id="ARBA00022771"/>
    </source>
</evidence>
<feature type="repeat" description="WD" evidence="5">
    <location>
        <begin position="358"/>
        <end position="392"/>
    </location>
</feature>
<dbReference type="InterPro" id="IPR001680">
    <property type="entry name" value="WD40_rpt"/>
</dbReference>
<dbReference type="FunFam" id="3.30.40.10:FF:000105">
    <property type="entry name" value="WD repeat and FYVE domain-containing protein 2"/>
    <property type="match status" value="1"/>
</dbReference>
<protein>
    <recommendedName>
        <fullName evidence="6">FYVE-type domain-containing protein</fullName>
    </recommendedName>
</protein>
<proteinExistence type="predicted"/>
<dbReference type="Proteomes" id="UP000708208">
    <property type="component" value="Unassembled WGS sequence"/>
</dbReference>
<dbReference type="PANTHER" id="PTHR46189">
    <property type="entry name" value="LD41958P"/>
    <property type="match status" value="1"/>
</dbReference>
<dbReference type="InterPro" id="IPR000306">
    <property type="entry name" value="Znf_FYVE"/>
</dbReference>
<keyword evidence="8" id="KW-1185">Reference proteome</keyword>
<dbReference type="Pfam" id="PF00400">
    <property type="entry name" value="WD40"/>
    <property type="match status" value="3"/>
</dbReference>
<dbReference type="AlphaFoldDB" id="A0A8J2L650"/>
<accession>A0A8J2L650</accession>
<dbReference type="OrthoDB" id="63070at2759"/>
<keyword evidence="1" id="KW-0479">Metal-binding</keyword>
<evidence type="ECO:0000256" key="3">
    <source>
        <dbReference type="ARBA" id="ARBA00022833"/>
    </source>
</evidence>
<dbReference type="InterPro" id="IPR017455">
    <property type="entry name" value="Znf_FYVE-rel"/>
</dbReference>
<feature type="repeat" description="WD" evidence="5">
    <location>
        <begin position="191"/>
        <end position="224"/>
    </location>
</feature>
<organism evidence="7 8">
    <name type="scientific">Allacma fusca</name>
    <dbReference type="NCBI Taxonomy" id="39272"/>
    <lineage>
        <taxon>Eukaryota</taxon>
        <taxon>Metazoa</taxon>
        <taxon>Ecdysozoa</taxon>
        <taxon>Arthropoda</taxon>
        <taxon>Hexapoda</taxon>
        <taxon>Collembola</taxon>
        <taxon>Symphypleona</taxon>
        <taxon>Sminthuridae</taxon>
        <taxon>Allacma</taxon>
    </lineage>
</organism>
<keyword evidence="3" id="KW-0862">Zinc</keyword>
<evidence type="ECO:0000313" key="7">
    <source>
        <dbReference type="EMBL" id="CAG7829435.1"/>
    </source>
</evidence>
<dbReference type="PROSITE" id="PS50178">
    <property type="entry name" value="ZF_FYVE"/>
    <property type="match status" value="1"/>
</dbReference>
<evidence type="ECO:0000256" key="1">
    <source>
        <dbReference type="ARBA" id="ARBA00022723"/>
    </source>
</evidence>
<sequence>MNYCAETLHFEIGKVEGFTDDLNDACLIPGEDGVITAGDDKTVQVWLKRDSGQYWPSICQYVPSQATCIFVSFTSPESRTVFIGLDNGTVMEFNLAPDCNKLDHKKDYLSHVGRVTGIHFEKGRVMSVSRDKTFQWADARTGNMVSHTFTAWCTALQYDTLTEHAFVGDYSGQITMLKLTGTNSLQCVTTFKGHSGSIRSLLWEPTHSLLFSGSFDQNVCVWDIGGKKGTVYELQGHKGKVTGLEYLKKTNQLISGGEDSILVAWNMKIQRLETPEWKESDICEACRKPFFWNLRAMMESKTIGQRQHHCRACGKAVCDKCSSRRSPLPKMGFEFEVRLCDPCFAQVTDADRLSLASFHEAKHSVVTLHLDESRSLLVTVGTDRLIKIWDISALNQAFISTYQISIPKCFRKFVSIRQSFMEEVWRKATVDHGSKEDKREIIQFHFQVKQCSHLIRDGYTASFPDLSPSLTDSRGTRRPPGTLTTDFEERLRGYYGERPVAQSYLPWKCSNHLGQDGRMFGKACLGSLEKS</sequence>
<dbReference type="PANTHER" id="PTHR46189:SF1">
    <property type="entry name" value="LD41958P"/>
    <property type="match status" value="1"/>
</dbReference>
<gene>
    <name evidence="7" type="ORF">AFUS01_LOCUS39297</name>
</gene>
<evidence type="ECO:0000256" key="4">
    <source>
        <dbReference type="PROSITE-ProRule" id="PRU00091"/>
    </source>
</evidence>
<dbReference type="PROSITE" id="PS50294">
    <property type="entry name" value="WD_REPEATS_REGION"/>
    <property type="match status" value="2"/>
</dbReference>
<dbReference type="PROSITE" id="PS50082">
    <property type="entry name" value="WD_REPEATS_2"/>
    <property type="match status" value="3"/>
</dbReference>
<feature type="domain" description="FYVE-type" evidence="6">
    <location>
        <begin position="277"/>
        <end position="348"/>
    </location>
</feature>
<dbReference type="GO" id="GO:0008270">
    <property type="term" value="F:zinc ion binding"/>
    <property type="evidence" value="ECO:0007669"/>
    <property type="project" value="UniProtKB-KW"/>
</dbReference>
<evidence type="ECO:0000256" key="5">
    <source>
        <dbReference type="PROSITE-ProRule" id="PRU00221"/>
    </source>
</evidence>
<dbReference type="Pfam" id="PF01363">
    <property type="entry name" value="FYVE"/>
    <property type="match status" value="1"/>
</dbReference>
<keyword evidence="5" id="KW-0853">WD repeat</keyword>
<dbReference type="SMART" id="SM00064">
    <property type="entry name" value="FYVE"/>
    <property type="match status" value="1"/>
</dbReference>
<dbReference type="InterPro" id="IPR019775">
    <property type="entry name" value="WD40_repeat_CS"/>
</dbReference>
<dbReference type="PROSITE" id="PS00678">
    <property type="entry name" value="WD_REPEATS_1"/>
    <property type="match status" value="3"/>
</dbReference>
<dbReference type="EMBL" id="CAJVCH010551437">
    <property type="protein sequence ID" value="CAG7829435.1"/>
    <property type="molecule type" value="Genomic_DNA"/>
</dbReference>
<evidence type="ECO:0000259" key="6">
    <source>
        <dbReference type="PROSITE" id="PS50178"/>
    </source>
</evidence>
<feature type="repeat" description="WD" evidence="5">
    <location>
        <begin position="234"/>
        <end position="268"/>
    </location>
</feature>
<dbReference type="CDD" id="cd15718">
    <property type="entry name" value="FYVE_WDFY1_like"/>
    <property type="match status" value="1"/>
</dbReference>
<comment type="caution">
    <text evidence="7">The sequence shown here is derived from an EMBL/GenBank/DDBJ whole genome shotgun (WGS) entry which is preliminary data.</text>
</comment>
<keyword evidence="2 4" id="KW-0863">Zinc-finger</keyword>
<dbReference type="GO" id="GO:0005769">
    <property type="term" value="C:early endosome"/>
    <property type="evidence" value="ECO:0007669"/>
    <property type="project" value="TreeGrafter"/>
</dbReference>
<reference evidence="7" key="1">
    <citation type="submission" date="2021-06" db="EMBL/GenBank/DDBJ databases">
        <authorList>
            <person name="Hodson N. C."/>
            <person name="Mongue J. A."/>
            <person name="Jaron S. K."/>
        </authorList>
    </citation>
    <scope>NUCLEOTIDE SEQUENCE</scope>
</reference>
<name>A0A8J2L650_9HEXA</name>